<evidence type="ECO:0000313" key="1">
    <source>
        <dbReference type="EMBL" id="KKR82429.1"/>
    </source>
</evidence>
<sequence length="382" mass="39522">MVVIGIIAGLVILILPKLTNFQGYQVLSNSADQMQSYLRVAQNNALSGAKCKKGSADRAKKWILKILNDREYQVESECSDGSFGLAANYSLSEKTKVLQADFLDAADNRLCTASSSAMSGTAASFDNISGSPNFGNVFCASSLANAAKMVLTLQGEITTIAVVMDKGGGIYTSSFLAAAFVPPAPPLPTPTTTPTTAPTPTLTPTPISTSVTVYAGAAVDDSSNGGTLSAWANPSFAVGVSDASRATVTSSGTAISHYLKATNFGFAIPSTATINGIMVEIQKLSSGGTKGSVIDNRVSLIKGSVVTGVNYGTAANWPTSEGYTTYGSSVDLWSNSWTPADINDPNNFGVVLAAAGKVAGGTADRTANVNTFRITVYYTYTP</sequence>
<organism evidence="1 2">
    <name type="scientific">Candidatus Daviesbacteria bacterium GW2011_GWA2_40_9</name>
    <dbReference type="NCBI Taxonomy" id="1618424"/>
    <lineage>
        <taxon>Bacteria</taxon>
        <taxon>Candidatus Daviesiibacteriota</taxon>
    </lineage>
</organism>
<comment type="caution">
    <text evidence="1">The sequence shown here is derived from an EMBL/GenBank/DDBJ whole genome shotgun (WGS) entry which is preliminary data.</text>
</comment>
<accession>A0A0G0TZV2</accession>
<evidence type="ECO:0000313" key="2">
    <source>
        <dbReference type="Proteomes" id="UP000034601"/>
    </source>
</evidence>
<reference evidence="1 2" key="1">
    <citation type="journal article" date="2015" name="Nature">
        <title>rRNA introns, odd ribosomes, and small enigmatic genomes across a large radiation of phyla.</title>
        <authorList>
            <person name="Brown C.T."/>
            <person name="Hug L.A."/>
            <person name="Thomas B.C."/>
            <person name="Sharon I."/>
            <person name="Castelle C.J."/>
            <person name="Singh A."/>
            <person name="Wilkins M.J."/>
            <person name="Williams K.H."/>
            <person name="Banfield J.F."/>
        </authorList>
    </citation>
    <scope>NUCLEOTIDE SEQUENCE [LARGE SCALE GENOMIC DNA]</scope>
</reference>
<name>A0A0G0TZV2_9BACT</name>
<proteinExistence type="predicted"/>
<protein>
    <submittedName>
        <fullName evidence="1">Uncharacterized protein</fullName>
    </submittedName>
</protein>
<dbReference type="EMBL" id="LCAB01000013">
    <property type="protein sequence ID" value="KKR82429.1"/>
    <property type="molecule type" value="Genomic_DNA"/>
</dbReference>
<gene>
    <name evidence="1" type="ORF">UU29_C0013G0017</name>
</gene>
<dbReference type="AlphaFoldDB" id="A0A0G0TZV2"/>
<dbReference type="Proteomes" id="UP000034601">
    <property type="component" value="Unassembled WGS sequence"/>
</dbReference>